<protein>
    <submittedName>
        <fullName evidence="1">Putative secreted peptide</fullName>
    </submittedName>
</protein>
<dbReference type="AlphaFoldDB" id="L7M8T5"/>
<organism evidence="1">
    <name type="scientific">Rhipicephalus pulchellus</name>
    <name type="common">Yellow backed tick</name>
    <name type="synonym">Dermacentor pulchellus</name>
    <dbReference type="NCBI Taxonomy" id="72859"/>
    <lineage>
        <taxon>Eukaryota</taxon>
        <taxon>Metazoa</taxon>
        <taxon>Ecdysozoa</taxon>
        <taxon>Arthropoda</taxon>
        <taxon>Chelicerata</taxon>
        <taxon>Arachnida</taxon>
        <taxon>Acari</taxon>
        <taxon>Parasitiformes</taxon>
        <taxon>Ixodida</taxon>
        <taxon>Ixodoidea</taxon>
        <taxon>Ixodidae</taxon>
        <taxon>Rhipicephalinae</taxon>
        <taxon>Rhipicephalus</taxon>
        <taxon>Rhipicephalus</taxon>
    </lineage>
</organism>
<proteinExistence type="evidence at transcript level"/>
<sequence length="181" mass="19922">MVVVTSAEQLVSIISSGWALLVSAVNRNVMSWQRRVFSFGTVPRMPMRLSSALNRASCRSLLHLAKELSVSKQQWATNLSGDSICRLNKLPTTSFRTRAANASWMIGHIAFVCEAFRAASDIAYKTVNPSRVSFCGSSPPNKSTNSWSTNEFSSCFISQAHPSSSRSCASWNRTAMSVRFT</sequence>
<reference evidence="1" key="1">
    <citation type="submission" date="2012-11" db="EMBL/GenBank/DDBJ databases">
        <authorList>
            <person name="Lucero-Rivera Y.E."/>
            <person name="Tovar-Ramirez D."/>
        </authorList>
    </citation>
    <scope>NUCLEOTIDE SEQUENCE</scope>
    <source>
        <tissue evidence="1">Salivary gland</tissue>
    </source>
</reference>
<accession>L7M8T5</accession>
<reference evidence="1" key="2">
    <citation type="journal article" date="2015" name="J. Proteomics">
        <title>Sexual differences in the sialomes of the zebra tick, Rhipicephalus pulchellus.</title>
        <authorList>
            <person name="Tan A.W."/>
            <person name="Francischetti I.M."/>
            <person name="Slovak M."/>
            <person name="Kini R.M."/>
            <person name="Ribeiro J.M."/>
        </authorList>
    </citation>
    <scope>NUCLEOTIDE SEQUENCE</scope>
    <source>
        <tissue evidence="1">Salivary gland</tissue>
    </source>
</reference>
<evidence type="ECO:0000313" key="1">
    <source>
        <dbReference type="EMBL" id="JAA60706.1"/>
    </source>
</evidence>
<name>L7M8T5_RHIPC</name>
<dbReference type="EMBL" id="GACK01004328">
    <property type="protein sequence ID" value="JAA60706.1"/>
    <property type="molecule type" value="mRNA"/>
</dbReference>